<evidence type="ECO:0008006" key="4">
    <source>
        <dbReference type="Google" id="ProtNLM"/>
    </source>
</evidence>
<evidence type="ECO:0000313" key="2">
    <source>
        <dbReference type="EMBL" id="KAE8245468.1"/>
    </source>
</evidence>
<feature type="region of interest" description="Disordered" evidence="1">
    <location>
        <begin position="222"/>
        <end position="289"/>
    </location>
</feature>
<dbReference type="AlphaFoldDB" id="A0A177SXM7"/>
<gene>
    <name evidence="2" type="ORF">A4X13_0g5897</name>
</gene>
<comment type="caution">
    <text evidence="2">The sequence shown here is derived from an EMBL/GenBank/DDBJ whole genome shotgun (WGS) entry which is preliminary data.</text>
</comment>
<evidence type="ECO:0000256" key="1">
    <source>
        <dbReference type="SAM" id="MobiDB-lite"/>
    </source>
</evidence>
<sequence>MDKLLTFDRYRSIREQGRLERWPFIPEHDITQRLFEDHRSYTEVIVKDLIAELSEHPTHFAVTDLRGAGYYGPYHELLLAETVQRKLKSAVSSARPTAVSSAATQILPLLFARLIQDDAACSLQQAFQLFARSRLYGYITFPACIYTAEHPEPAPTPACPSQRQEDHLSLSPDSGNHTPAPGNRTPAQHPSRHHPTGSANHPAPVVDVRDPMDVADVERAGNVDGREAQADGEEVQAEGGEAQADGEEAQADGGDDQPAMNADVEEGAVNKDGVHAPEATDAADVEELVGNEDVEIEEALEAV</sequence>
<dbReference type="Proteomes" id="UP000077521">
    <property type="component" value="Unassembled WGS sequence"/>
</dbReference>
<evidence type="ECO:0000313" key="3">
    <source>
        <dbReference type="Proteomes" id="UP000077521"/>
    </source>
</evidence>
<feature type="region of interest" description="Disordered" evidence="1">
    <location>
        <begin position="153"/>
        <end position="206"/>
    </location>
</feature>
<reference evidence="2" key="2">
    <citation type="journal article" date="2019" name="IMA Fungus">
        <title>Genome sequencing and comparison of five Tilletia species to identify candidate genes for the detection of regulated species infecting wheat.</title>
        <authorList>
            <person name="Nguyen H.D.T."/>
            <person name="Sultana T."/>
            <person name="Kesanakurti P."/>
            <person name="Hambleton S."/>
        </authorList>
    </citation>
    <scope>NUCLEOTIDE SEQUENCE</scope>
    <source>
        <strain evidence="2">DAOMC 236416</strain>
    </source>
</reference>
<name>A0A177SXM7_9BASI</name>
<dbReference type="EMBL" id="LWDF02000503">
    <property type="protein sequence ID" value="KAE8245468.1"/>
    <property type="molecule type" value="Genomic_DNA"/>
</dbReference>
<keyword evidence="3" id="KW-1185">Reference proteome</keyword>
<proteinExistence type="predicted"/>
<accession>A0A177SXM7</accession>
<feature type="compositionally biased region" description="Acidic residues" evidence="1">
    <location>
        <begin position="244"/>
        <end position="255"/>
    </location>
</feature>
<organism evidence="2 3">
    <name type="scientific">Tilletia indica</name>
    <dbReference type="NCBI Taxonomy" id="43049"/>
    <lineage>
        <taxon>Eukaryota</taxon>
        <taxon>Fungi</taxon>
        <taxon>Dikarya</taxon>
        <taxon>Basidiomycota</taxon>
        <taxon>Ustilaginomycotina</taxon>
        <taxon>Exobasidiomycetes</taxon>
        <taxon>Tilletiales</taxon>
        <taxon>Tilletiaceae</taxon>
        <taxon>Tilletia</taxon>
    </lineage>
</organism>
<protein>
    <recommendedName>
        <fullName evidence="4">Restriction of telomere capping protein 4 C-terminal domain-containing protein</fullName>
    </recommendedName>
</protein>
<reference evidence="2" key="1">
    <citation type="submission" date="2016-04" db="EMBL/GenBank/DDBJ databases">
        <authorList>
            <person name="Nguyen H.D."/>
            <person name="Samba Siva P."/>
            <person name="Cullis J."/>
            <person name="Levesque C.A."/>
            <person name="Hambleton S."/>
        </authorList>
    </citation>
    <scope>NUCLEOTIDE SEQUENCE</scope>
    <source>
        <strain evidence="2">DAOMC 236416</strain>
    </source>
</reference>